<evidence type="ECO:0000259" key="4">
    <source>
        <dbReference type="Pfam" id="PF09118"/>
    </source>
</evidence>
<evidence type="ECO:0000256" key="2">
    <source>
        <dbReference type="SAM" id="SignalP"/>
    </source>
</evidence>
<dbReference type="InterPro" id="IPR015202">
    <property type="entry name" value="GO-like_E_set"/>
</dbReference>
<name>A0ABQ3XBI5_9ACTN</name>
<feature type="chain" id="PRO_5046575913" description="Galactose oxidase" evidence="2">
    <location>
        <begin position="30"/>
        <end position="780"/>
    </location>
</feature>
<keyword evidence="1 2" id="KW-0732">Signal</keyword>
<evidence type="ECO:0008006" key="7">
    <source>
        <dbReference type="Google" id="ProtNLM"/>
    </source>
</evidence>
<dbReference type="SUPFAM" id="SSF50965">
    <property type="entry name" value="Galactose oxidase, central domain"/>
    <property type="match status" value="1"/>
</dbReference>
<dbReference type="Gene3D" id="2.60.120.260">
    <property type="entry name" value="Galactose-binding domain-like"/>
    <property type="match status" value="1"/>
</dbReference>
<proteinExistence type="predicted"/>
<dbReference type="SUPFAM" id="SSF81296">
    <property type="entry name" value="E set domains"/>
    <property type="match status" value="1"/>
</dbReference>
<dbReference type="Gene3D" id="2.130.10.80">
    <property type="entry name" value="Galactose oxidase/kelch, beta-propeller"/>
    <property type="match status" value="1"/>
</dbReference>
<sequence length="780" mass="83435">MTRRWTARALMMVLIPVLLMPGGVASASANLLVNPGFETLDSTGFPLCWERSGWGDNTYTFDVGHPGRTGANAMRITVSAATGGDRKAMMLENPSCAPTVTPGHQYDLSAWYTSTTANTVVTAFRRDVAEGWVYWTDLMSLPPAAGWTPMTVRTPQVPPGTEQIVWGVTIYGTGELRTDDYTTVDATEPTPDRSCSAGAACVRGAWQVLPFQAPVRGIHAVVLHNGDVLLVAGSGNSEEMFEAGTFRTAVYHPRTGAFTDVPTPADLFCAGHVQLPDGRVLIMGGNKDYPAADLSHGYQGLKDSYIFDPNTMSYDRVNDMSAGSWYPSATIIGNGDVIALGGLGEDSSGTVATQYFDLSEERWLGIGEANQTWNFWGLYPSMILMRDGRLFYTGSHVFGNGLPGTGAALYDYESGAITPVPGLRNKDERDQSMSVLLPPAQDQRVLTLGGGNIDTNPDAHALTDLIDLRTADPVYRPGPALPTGKMYVSAVLLPDGKVFETGGALHNRADPVFEASMFDPATDTFTPGMAVDPVPRGYHSSAFLLPDGRVMAVGDNPGDGSFDMRISVYTPPYLFHGARPQILGGVDTEWAYGSSHTVTVDGPILRAALIRPAAVTHSSDPNQRFVDLPMSVDGNRIGLNLTSDPNLAPPGWYMLFLLGTDGVPSVAEWVRVGALAQPQAAGRAPATGEPFAPTFAGRPTTSPLPPLPAPTSKLAIPVTVDGCDHAYGARTQCVPLRFPPGVRDGCAWLRDRGFLDEPLTVRGADRHRLDPDRNGTACDT</sequence>
<gene>
    <name evidence="5" type="ORF">Aco03nite_042480</name>
</gene>
<dbReference type="InterPro" id="IPR011043">
    <property type="entry name" value="Gal_Oxase/kelch_b-propeller"/>
</dbReference>
<protein>
    <recommendedName>
        <fullName evidence="7">Galactose oxidase</fullName>
    </recommendedName>
</protein>
<dbReference type="PANTHER" id="PTHR32208:SF21">
    <property type="entry name" value="LOW QUALITY PROTEIN: ALDEHYDE OXIDASE GLOX-LIKE"/>
    <property type="match status" value="1"/>
</dbReference>
<dbReference type="PANTHER" id="PTHR32208">
    <property type="entry name" value="SECRETED PROTEIN-RELATED"/>
    <property type="match status" value="1"/>
</dbReference>
<accession>A0ABQ3XBI5</accession>
<dbReference type="CDD" id="cd02851">
    <property type="entry name" value="E_set_GO_C"/>
    <property type="match status" value="1"/>
</dbReference>
<feature type="domain" description="Glyoxal oxidase N-terminal" evidence="3">
    <location>
        <begin position="250"/>
        <end position="559"/>
    </location>
</feature>
<dbReference type="Pfam" id="PF09118">
    <property type="entry name" value="GO-like_E_set"/>
    <property type="match status" value="1"/>
</dbReference>
<evidence type="ECO:0000256" key="1">
    <source>
        <dbReference type="ARBA" id="ARBA00022729"/>
    </source>
</evidence>
<reference evidence="5 6" key="1">
    <citation type="submission" date="2021-01" db="EMBL/GenBank/DDBJ databases">
        <title>Whole genome shotgun sequence of Actinoplanes couchii NBRC 106145.</title>
        <authorList>
            <person name="Komaki H."/>
            <person name="Tamura T."/>
        </authorList>
    </citation>
    <scope>NUCLEOTIDE SEQUENCE [LARGE SCALE GENOMIC DNA]</scope>
    <source>
        <strain evidence="5 6">NBRC 106145</strain>
    </source>
</reference>
<dbReference type="InterPro" id="IPR014756">
    <property type="entry name" value="Ig_E-set"/>
</dbReference>
<feature type="domain" description="Galactose oxidase-like Early set" evidence="4">
    <location>
        <begin position="579"/>
        <end position="672"/>
    </location>
</feature>
<feature type="signal peptide" evidence="2">
    <location>
        <begin position="1"/>
        <end position="29"/>
    </location>
</feature>
<dbReference type="RefSeq" id="WP_203797130.1">
    <property type="nucleotide sequence ID" value="NZ_BAAAQE010000027.1"/>
</dbReference>
<evidence type="ECO:0000313" key="6">
    <source>
        <dbReference type="Proteomes" id="UP000612282"/>
    </source>
</evidence>
<evidence type="ECO:0000313" key="5">
    <source>
        <dbReference type="EMBL" id="GID55844.1"/>
    </source>
</evidence>
<dbReference type="InterPro" id="IPR013783">
    <property type="entry name" value="Ig-like_fold"/>
</dbReference>
<comment type="caution">
    <text evidence="5">The sequence shown here is derived from an EMBL/GenBank/DDBJ whole genome shotgun (WGS) entry which is preliminary data.</text>
</comment>
<dbReference type="Proteomes" id="UP000612282">
    <property type="component" value="Unassembled WGS sequence"/>
</dbReference>
<dbReference type="Gene3D" id="2.60.40.10">
    <property type="entry name" value="Immunoglobulins"/>
    <property type="match status" value="1"/>
</dbReference>
<dbReference type="EMBL" id="BOMG01000054">
    <property type="protein sequence ID" value="GID55844.1"/>
    <property type="molecule type" value="Genomic_DNA"/>
</dbReference>
<keyword evidence="6" id="KW-1185">Reference proteome</keyword>
<dbReference type="InterPro" id="IPR009880">
    <property type="entry name" value="Glyoxal_oxidase_N"/>
</dbReference>
<organism evidence="5 6">
    <name type="scientific">Actinoplanes couchii</name>
    <dbReference type="NCBI Taxonomy" id="403638"/>
    <lineage>
        <taxon>Bacteria</taxon>
        <taxon>Bacillati</taxon>
        <taxon>Actinomycetota</taxon>
        <taxon>Actinomycetes</taxon>
        <taxon>Micromonosporales</taxon>
        <taxon>Micromonosporaceae</taxon>
        <taxon>Actinoplanes</taxon>
    </lineage>
</organism>
<dbReference type="Pfam" id="PF07250">
    <property type="entry name" value="Glyoxal_oxid_N"/>
    <property type="match status" value="1"/>
</dbReference>
<dbReference type="InterPro" id="IPR037293">
    <property type="entry name" value="Gal_Oxidase_central_sf"/>
</dbReference>
<evidence type="ECO:0000259" key="3">
    <source>
        <dbReference type="Pfam" id="PF07250"/>
    </source>
</evidence>